<sequence>MADDLDENYQLEDEFLPSNDAIINSDIEEVTEETKITESIKRKQNEEKSKSEIKTKKKNITEILKLKEKELSKASFATKEFKTLIQKHVSSNLSSVEKMEFDLIDESDSSKNKINTQLNKMILKRKQKLVKLGSFWEHFNKKFNFKFKTYFKNSEKPSNKKHAPFMIVLCSSAIRCIELQRELDKNNKYIKNKKISWFHAFAKHKKLNEQIEFLNSEKSKRKNIDLIFATPQRLAQLIEANCFDLEKNLKYVLIDYSHRDVKLKRFVDQNEIKQEFFNLVFKHLIHLNKRKIQFKFYLI</sequence>
<gene>
    <name evidence="2" type="ORF">OXX778_LOCUS8886</name>
</gene>
<evidence type="ECO:0000256" key="1">
    <source>
        <dbReference type="SAM" id="MobiDB-lite"/>
    </source>
</evidence>
<dbReference type="Pfam" id="PF14617">
    <property type="entry name" value="CMS1"/>
    <property type="match status" value="1"/>
</dbReference>
<dbReference type="SUPFAM" id="SSF52540">
    <property type="entry name" value="P-loop containing nucleoside triphosphate hydrolases"/>
    <property type="match status" value="1"/>
</dbReference>
<dbReference type="Gene3D" id="3.40.50.300">
    <property type="entry name" value="P-loop containing nucleotide triphosphate hydrolases"/>
    <property type="match status" value="1"/>
</dbReference>
<proteinExistence type="predicted"/>
<comment type="caution">
    <text evidence="2">The sequence shown here is derived from an EMBL/GenBank/DDBJ whole genome shotgun (WGS) entry which is preliminary data.</text>
</comment>
<evidence type="ECO:0000313" key="3">
    <source>
        <dbReference type="Proteomes" id="UP000663879"/>
    </source>
</evidence>
<dbReference type="GO" id="GO:0030686">
    <property type="term" value="C:90S preribosome"/>
    <property type="evidence" value="ECO:0007669"/>
    <property type="project" value="TreeGrafter"/>
</dbReference>
<dbReference type="GO" id="GO:0005634">
    <property type="term" value="C:nucleus"/>
    <property type="evidence" value="ECO:0007669"/>
    <property type="project" value="TreeGrafter"/>
</dbReference>
<dbReference type="Proteomes" id="UP000663879">
    <property type="component" value="Unassembled WGS sequence"/>
</dbReference>
<protein>
    <submittedName>
        <fullName evidence="2">Uncharacterized protein</fullName>
    </submittedName>
</protein>
<dbReference type="InterPro" id="IPR032704">
    <property type="entry name" value="Cms1"/>
</dbReference>
<dbReference type="InterPro" id="IPR027417">
    <property type="entry name" value="P-loop_NTPase"/>
</dbReference>
<name>A0A813W4L1_9BILA</name>
<dbReference type="AlphaFoldDB" id="A0A813W4L1"/>
<dbReference type="EMBL" id="CAJNOC010001264">
    <property type="protein sequence ID" value="CAF0849740.1"/>
    <property type="molecule type" value="Genomic_DNA"/>
</dbReference>
<accession>A0A813W4L1</accession>
<organism evidence="2 3">
    <name type="scientific">Brachionus calyciflorus</name>
    <dbReference type="NCBI Taxonomy" id="104777"/>
    <lineage>
        <taxon>Eukaryota</taxon>
        <taxon>Metazoa</taxon>
        <taxon>Spiralia</taxon>
        <taxon>Gnathifera</taxon>
        <taxon>Rotifera</taxon>
        <taxon>Eurotatoria</taxon>
        <taxon>Monogononta</taxon>
        <taxon>Pseudotrocha</taxon>
        <taxon>Ploima</taxon>
        <taxon>Brachionidae</taxon>
        <taxon>Brachionus</taxon>
    </lineage>
</organism>
<keyword evidence="3" id="KW-1185">Reference proteome</keyword>
<dbReference type="OrthoDB" id="1929311at2759"/>
<dbReference type="PANTHER" id="PTHR24030:SF0">
    <property type="entry name" value="PROTEIN CMSS1"/>
    <property type="match status" value="1"/>
</dbReference>
<feature type="region of interest" description="Disordered" evidence="1">
    <location>
        <begin position="34"/>
        <end position="53"/>
    </location>
</feature>
<dbReference type="PANTHER" id="PTHR24030">
    <property type="entry name" value="PROTEIN CMSS1"/>
    <property type="match status" value="1"/>
</dbReference>
<evidence type="ECO:0000313" key="2">
    <source>
        <dbReference type="EMBL" id="CAF0849740.1"/>
    </source>
</evidence>
<reference evidence="2" key="1">
    <citation type="submission" date="2021-02" db="EMBL/GenBank/DDBJ databases">
        <authorList>
            <person name="Nowell W R."/>
        </authorList>
    </citation>
    <scope>NUCLEOTIDE SEQUENCE</scope>
    <source>
        <strain evidence="2">Ploen Becks lab</strain>
    </source>
</reference>